<feature type="transmembrane region" description="Helical" evidence="1">
    <location>
        <begin position="7"/>
        <end position="24"/>
    </location>
</feature>
<keyword evidence="1" id="KW-0472">Membrane</keyword>
<accession>A0A554LD15</accession>
<organism evidence="2 3">
    <name type="scientific">Candidatus Berkelbacteria bacterium Licking1014_96</name>
    <dbReference type="NCBI Taxonomy" id="2017149"/>
    <lineage>
        <taxon>Bacteria</taxon>
        <taxon>Candidatus Berkelbacteria</taxon>
    </lineage>
</organism>
<proteinExistence type="predicted"/>
<reference evidence="2 3" key="1">
    <citation type="submission" date="2017-07" db="EMBL/GenBank/DDBJ databases">
        <title>Mechanisms for carbon and nitrogen cycling indicate functional differentiation within the Candidate Phyla Radiation.</title>
        <authorList>
            <person name="Danczak R.E."/>
            <person name="Johnston M.D."/>
            <person name="Kenah C."/>
            <person name="Slattery M."/>
            <person name="Wrighton K.C."/>
            <person name="Wilkins M.J."/>
        </authorList>
    </citation>
    <scope>NUCLEOTIDE SEQUENCE [LARGE SCALE GENOMIC DNA]</scope>
    <source>
        <strain evidence="2">Licking1014_96</strain>
    </source>
</reference>
<keyword evidence="1" id="KW-1133">Transmembrane helix</keyword>
<protein>
    <submittedName>
        <fullName evidence="2">Uncharacterized protein</fullName>
    </submittedName>
</protein>
<dbReference type="EMBL" id="VMGH01000063">
    <property type="protein sequence ID" value="TSC90737.1"/>
    <property type="molecule type" value="Genomic_DNA"/>
</dbReference>
<evidence type="ECO:0000313" key="2">
    <source>
        <dbReference type="EMBL" id="TSC90737.1"/>
    </source>
</evidence>
<keyword evidence="1" id="KW-0812">Transmembrane</keyword>
<evidence type="ECO:0000313" key="3">
    <source>
        <dbReference type="Proteomes" id="UP000318296"/>
    </source>
</evidence>
<evidence type="ECO:0000256" key="1">
    <source>
        <dbReference type="SAM" id="Phobius"/>
    </source>
</evidence>
<comment type="caution">
    <text evidence="2">The sequence shown here is derived from an EMBL/GenBank/DDBJ whole genome shotgun (WGS) entry which is preliminary data.</text>
</comment>
<dbReference type="Proteomes" id="UP000318296">
    <property type="component" value="Unassembled WGS sequence"/>
</dbReference>
<sequence length="79" mass="8577">MQSKGMNYLLIIVMVVLIIGFFYWQTIPSPKPVSKTVVFNADVLDSNVVKTIKSKKSYGNLPVTVGAGEAGKQDPFSGL</sequence>
<name>A0A554LD15_9BACT</name>
<gene>
    <name evidence="2" type="ORF">CEN92_405</name>
</gene>
<dbReference type="AlphaFoldDB" id="A0A554LD15"/>